<dbReference type="AlphaFoldDB" id="A0A0A9F4J5"/>
<feature type="region of interest" description="Disordered" evidence="1">
    <location>
        <begin position="75"/>
        <end position="131"/>
    </location>
</feature>
<reference evidence="2" key="2">
    <citation type="journal article" date="2015" name="Data Brief">
        <title>Shoot transcriptome of the giant reed, Arundo donax.</title>
        <authorList>
            <person name="Barrero R.A."/>
            <person name="Guerrero F.D."/>
            <person name="Moolhuijzen P."/>
            <person name="Goolsby J.A."/>
            <person name="Tidwell J."/>
            <person name="Bellgard S.E."/>
            <person name="Bellgard M.I."/>
        </authorList>
    </citation>
    <scope>NUCLEOTIDE SEQUENCE</scope>
    <source>
        <tissue evidence="2">Shoot tissue taken approximately 20 cm above the soil surface</tissue>
    </source>
</reference>
<protein>
    <submittedName>
        <fullName evidence="2">Uncharacterized protein</fullName>
    </submittedName>
</protein>
<evidence type="ECO:0000313" key="2">
    <source>
        <dbReference type="EMBL" id="JAE03198.1"/>
    </source>
</evidence>
<proteinExistence type="predicted"/>
<sequence>MSAAGSLNVTLVSHSSPPNGTTWISTAPRGRNTMLVSPAPCTPIITSAEFTSRANVAMSVCWSGSAMRTSKPASAAAAAISRSFRNRREPRREMMSRRGLPRPVAPPRDAATRSSPKPARRARLKSTTETWPGDLDGITPMSLWKVAPTTIRGKQWTSSSLSTSTTSKLVSCRKKGVNLATHHGFIPLRRNWTLPLNLWVLMKSGTSTSV</sequence>
<name>A0A0A9F4J5_ARUDO</name>
<evidence type="ECO:0000256" key="1">
    <source>
        <dbReference type="SAM" id="MobiDB-lite"/>
    </source>
</evidence>
<reference evidence="2" key="1">
    <citation type="submission" date="2014-09" db="EMBL/GenBank/DDBJ databases">
        <authorList>
            <person name="Magalhaes I.L.F."/>
            <person name="Oliveira U."/>
            <person name="Santos F.R."/>
            <person name="Vidigal T.H.D.A."/>
            <person name="Brescovit A.D."/>
            <person name="Santos A.J."/>
        </authorList>
    </citation>
    <scope>NUCLEOTIDE SEQUENCE</scope>
    <source>
        <tissue evidence="2">Shoot tissue taken approximately 20 cm above the soil surface</tissue>
    </source>
</reference>
<dbReference type="EMBL" id="GBRH01194698">
    <property type="protein sequence ID" value="JAE03198.1"/>
    <property type="molecule type" value="Transcribed_RNA"/>
</dbReference>
<feature type="compositionally biased region" description="Basic and acidic residues" evidence="1">
    <location>
        <begin position="86"/>
        <end position="96"/>
    </location>
</feature>
<accession>A0A0A9F4J5</accession>
<organism evidence="2">
    <name type="scientific">Arundo donax</name>
    <name type="common">Giant reed</name>
    <name type="synonym">Donax arundinaceus</name>
    <dbReference type="NCBI Taxonomy" id="35708"/>
    <lineage>
        <taxon>Eukaryota</taxon>
        <taxon>Viridiplantae</taxon>
        <taxon>Streptophyta</taxon>
        <taxon>Embryophyta</taxon>
        <taxon>Tracheophyta</taxon>
        <taxon>Spermatophyta</taxon>
        <taxon>Magnoliopsida</taxon>
        <taxon>Liliopsida</taxon>
        <taxon>Poales</taxon>
        <taxon>Poaceae</taxon>
        <taxon>PACMAD clade</taxon>
        <taxon>Arundinoideae</taxon>
        <taxon>Arundineae</taxon>
        <taxon>Arundo</taxon>
    </lineage>
</organism>